<dbReference type="PANTHER" id="PTHR37422">
    <property type="entry name" value="TEICHURONIC ACID BIOSYNTHESIS PROTEIN TUAE"/>
    <property type="match status" value="1"/>
</dbReference>
<reference evidence="4 5" key="1">
    <citation type="journal article" date="2016" name="Nat. Commun.">
        <title>Thousands of microbial genomes shed light on interconnected biogeochemical processes in an aquifer system.</title>
        <authorList>
            <person name="Anantharaman K."/>
            <person name="Brown C.T."/>
            <person name="Hug L.A."/>
            <person name="Sharon I."/>
            <person name="Castelle C.J."/>
            <person name="Probst A.J."/>
            <person name="Thomas B.C."/>
            <person name="Singh A."/>
            <person name="Wilkins M.J."/>
            <person name="Karaoz U."/>
            <person name="Brodie E.L."/>
            <person name="Williams K.H."/>
            <person name="Hubbard S.S."/>
            <person name="Banfield J.F."/>
        </authorList>
    </citation>
    <scope>NUCLEOTIDE SEQUENCE [LARGE SCALE GENOMIC DNA]</scope>
</reference>
<feature type="region of interest" description="Disordered" evidence="2">
    <location>
        <begin position="644"/>
        <end position="697"/>
    </location>
</feature>
<dbReference type="PANTHER" id="PTHR37422:SF13">
    <property type="entry name" value="LIPOPOLYSACCHARIDE BIOSYNTHESIS PROTEIN PA4999-RELATED"/>
    <property type="match status" value="1"/>
</dbReference>
<evidence type="ECO:0000256" key="3">
    <source>
        <dbReference type="SAM" id="Phobius"/>
    </source>
</evidence>
<dbReference type="SMART" id="SM00028">
    <property type="entry name" value="TPR"/>
    <property type="match status" value="2"/>
</dbReference>
<feature type="compositionally biased region" description="Low complexity" evidence="2">
    <location>
        <begin position="679"/>
        <end position="690"/>
    </location>
</feature>
<accession>A0A1F4URD6</accession>
<feature type="transmembrane region" description="Helical" evidence="3">
    <location>
        <begin position="401"/>
        <end position="425"/>
    </location>
</feature>
<comment type="caution">
    <text evidence="4">The sequence shown here is derived from an EMBL/GenBank/DDBJ whole genome shotgun (WGS) entry which is preliminary data.</text>
</comment>
<proteinExistence type="predicted"/>
<feature type="transmembrane region" description="Helical" evidence="3">
    <location>
        <begin position="333"/>
        <end position="361"/>
    </location>
</feature>
<dbReference type="Pfam" id="PF13414">
    <property type="entry name" value="TPR_11"/>
    <property type="match status" value="1"/>
</dbReference>
<evidence type="ECO:0000313" key="5">
    <source>
        <dbReference type="Proteomes" id="UP000176608"/>
    </source>
</evidence>
<sequence length="697" mass="76738">MDKAAKENWILLIEKASLALLGGLFVLFPLVFTNITTDIFTLPKQAVLIFVVLILVLLYGVKTLLLEKLRINRSPFDIPILLLIVAFFLSAIFSVARFDAIYNFVPFLLAAISFFAISYNVKNNKSLNVLILSLLSGGAIISIVALLNFLKIYIFPFDFAKTQTFTTLGSTLDQTIYLGLLLSFGLYFLYPFLKKLNTGSEAKPSLSVVLLGILTLLVAIGFTISLYILITINKPIILPLATGFQTAFAAISQDAQRLIQGFLFGSGYGEFSLSFLRFKQAAFNANQNIWNLTFFRSTTFVLELLATTGLLGISAFLFLVYKIIRDKKPFIPAVLFVLAFFVLPLSFYHLTLFFFMLGLLASLRNLSGHPSHFEVELSLMVSKKGFFVLSEGGGGEKFGKALSSVVFIFILIFVSLIGLLTFDFVKSNIDFQKSLVFAQSNNGTQTYNFQSKVLNSATGRYVDAYHRIFSQTNLALANSLANSISQGSSPSAQQTQTISSLVQQSINSGRAATTISPYNAINWQNLSSIYRALIGFGQNADSFALLAAQQSTVFDPTNPQEYINLGGIYYQLKAWDRAIEQFQVAINLKPDLPNAYYNLGFAYWQKGDLQNALSALNRVKELVKSDKASLDKINSDIKNLEDQISQGSQAQAPVLQQPETALPPQNPPVKIPAPEAVISPTETPTPTSSPTSPPLAP</sequence>
<evidence type="ECO:0000256" key="2">
    <source>
        <dbReference type="SAM" id="MobiDB-lite"/>
    </source>
</evidence>
<dbReference type="InterPro" id="IPR051533">
    <property type="entry name" value="WaaL-like"/>
</dbReference>
<feature type="transmembrane region" description="Helical" evidence="3">
    <location>
        <begin position="175"/>
        <end position="193"/>
    </location>
</feature>
<feature type="transmembrane region" description="Helical" evidence="3">
    <location>
        <begin position="300"/>
        <end position="321"/>
    </location>
</feature>
<dbReference type="Proteomes" id="UP000176608">
    <property type="component" value="Unassembled WGS sequence"/>
</dbReference>
<protein>
    <submittedName>
        <fullName evidence="4">Uncharacterized protein</fullName>
    </submittedName>
</protein>
<dbReference type="PROSITE" id="PS50293">
    <property type="entry name" value="TPR_REGION"/>
    <property type="match status" value="1"/>
</dbReference>
<evidence type="ECO:0000256" key="1">
    <source>
        <dbReference type="PROSITE-ProRule" id="PRU00339"/>
    </source>
</evidence>
<dbReference type="PROSITE" id="PS50005">
    <property type="entry name" value="TPR"/>
    <property type="match status" value="2"/>
</dbReference>
<dbReference type="STRING" id="1802617.A2886_03260"/>
<name>A0A1F4URD6_UNCKA</name>
<dbReference type="InterPro" id="IPR011990">
    <property type="entry name" value="TPR-like_helical_dom_sf"/>
</dbReference>
<feature type="repeat" description="TPR" evidence="1">
    <location>
        <begin position="559"/>
        <end position="592"/>
    </location>
</feature>
<dbReference type="InterPro" id="IPR019734">
    <property type="entry name" value="TPR_rpt"/>
</dbReference>
<keyword evidence="1" id="KW-0802">TPR repeat</keyword>
<dbReference type="SUPFAM" id="SSF48452">
    <property type="entry name" value="TPR-like"/>
    <property type="match status" value="1"/>
</dbReference>
<feature type="transmembrane region" description="Helical" evidence="3">
    <location>
        <begin position="78"/>
        <end position="95"/>
    </location>
</feature>
<feature type="transmembrane region" description="Helical" evidence="3">
    <location>
        <begin position="131"/>
        <end position="155"/>
    </location>
</feature>
<keyword evidence="3" id="KW-0812">Transmembrane</keyword>
<dbReference type="Gene3D" id="1.25.40.10">
    <property type="entry name" value="Tetratricopeptide repeat domain"/>
    <property type="match status" value="1"/>
</dbReference>
<dbReference type="AlphaFoldDB" id="A0A1F4URD6"/>
<feature type="repeat" description="TPR" evidence="1">
    <location>
        <begin position="593"/>
        <end position="626"/>
    </location>
</feature>
<feature type="transmembrane region" description="Helical" evidence="3">
    <location>
        <begin position="47"/>
        <end position="66"/>
    </location>
</feature>
<dbReference type="EMBL" id="MEVA01000007">
    <property type="protein sequence ID" value="OGC47515.1"/>
    <property type="molecule type" value="Genomic_DNA"/>
</dbReference>
<feature type="transmembrane region" description="Helical" evidence="3">
    <location>
        <begin position="12"/>
        <end position="35"/>
    </location>
</feature>
<feature type="transmembrane region" description="Helical" evidence="3">
    <location>
        <begin position="205"/>
        <end position="230"/>
    </location>
</feature>
<gene>
    <name evidence="4" type="ORF">A2886_03260</name>
</gene>
<evidence type="ECO:0000313" key="4">
    <source>
        <dbReference type="EMBL" id="OGC47515.1"/>
    </source>
</evidence>
<organism evidence="4 5">
    <name type="scientific">candidate division WWE3 bacterium RIFCSPHIGHO2_01_FULL_42_13</name>
    <dbReference type="NCBI Taxonomy" id="1802617"/>
    <lineage>
        <taxon>Bacteria</taxon>
        <taxon>Katanobacteria</taxon>
    </lineage>
</organism>
<keyword evidence="3" id="KW-1133">Transmembrane helix</keyword>
<feature type="transmembrane region" description="Helical" evidence="3">
    <location>
        <begin position="101"/>
        <end position="119"/>
    </location>
</feature>
<keyword evidence="3" id="KW-0472">Membrane</keyword>